<protein>
    <submittedName>
        <fullName evidence="1">Uncharacterized protein</fullName>
    </submittedName>
</protein>
<name>A0A7W5E4H0_9BACT</name>
<dbReference type="EMBL" id="JACHXU010000021">
    <property type="protein sequence ID" value="MBB3209192.1"/>
    <property type="molecule type" value="Genomic_DNA"/>
</dbReference>
<dbReference type="RefSeq" id="WP_184307605.1">
    <property type="nucleotide sequence ID" value="NZ_JACHXU010000021.1"/>
</dbReference>
<comment type="caution">
    <text evidence="1">The sequence shown here is derived from an EMBL/GenBank/DDBJ whole genome shotgun (WGS) entry which is preliminary data.</text>
</comment>
<dbReference type="Proteomes" id="UP000536179">
    <property type="component" value="Unassembled WGS sequence"/>
</dbReference>
<evidence type="ECO:0000313" key="1">
    <source>
        <dbReference type="EMBL" id="MBB3209192.1"/>
    </source>
</evidence>
<accession>A0A7W5E4H0</accession>
<proteinExistence type="predicted"/>
<sequence length="234" mass="25337">MPNHTNGSSQAADSLMHEWILAGLVSASARFIPVPFVDDLVRDRCRRFVVSRTLANHDTKQTMKSLEPLYAVNSGWLTGCVGVVVKAPLKLLLFPVRKLTSIITSVRGVPLEVMRMVLLGRTLDRCLRSGTFETATTSPAVVNAAFASAFAGMDLRVVRAAISDALAGVKGWKTSATASARIVARPGNASGKELDVPLQLNSSVGRVQEALERPSVLNLFSEFDHRLERQLELG</sequence>
<keyword evidence="2" id="KW-1185">Reference proteome</keyword>
<evidence type="ECO:0000313" key="2">
    <source>
        <dbReference type="Proteomes" id="UP000536179"/>
    </source>
</evidence>
<organism evidence="1 2">
    <name type="scientific">Aporhodopirellula rubra</name>
    <dbReference type="NCBI Taxonomy" id="980271"/>
    <lineage>
        <taxon>Bacteria</taxon>
        <taxon>Pseudomonadati</taxon>
        <taxon>Planctomycetota</taxon>
        <taxon>Planctomycetia</taxon>
        <taxon>Pirellulales</taxon>
        <taxon>Pirellulaceae</taxon>
        <taxon>Aporhodopirellula</taxon>
    </lineage>
</organism>
<dbReference type="AlphaFoldDB" id="A0A7W5E4H0"/>
<reference evidence="1 2" key="1">
    <citation type="submission" date="2020-08" db="EMBL/GenBank/DDBJ databases">
        <title>Genomic Encyclopedia of Type Strains, Phase III (KMG-III): the genomes of soil and plant-associated and newly described type strains.</title>
        <authorList>
            <person name="Whitman W."/>
        </authorList>
    </citation>
    <scope>NUCLEOTIDE SEQUENCE [LARGE SCALE GENOMIC DNA]</scope>
    <source>
        <strain evidence="1 2">CECT 8075</strain>
    </source>
</reference>
<gene>
    <name evidence="1" type="ORF">FHS27_005030</name>
</gene>